<sequence>MTSLLTKWNMYINTAQIWVFLLCASFFPGKAQSYSVQAQNTELHNEIIGSDSDDLDVIINKYQKAGFSSIDIDTIKSSDEVIYIIVAPILKFPLEFKVLKQKTRELIYAADVRDVSELTYIKNKILESGLSSGYPFIKLIFKEYNKEEDELIYYQKEGRKIYFDTVKLTNKNNLNKNFLSRYLKINPAESFDQEKINQIPNRFLHLPGWDYEAIDTILFRLERAQPYLSVKREQKDYADFFVGLTNNNSGTIFTGKASLGLFNLFRSAKVLTLEWQRIRKGSQYLSINYFHPGLIKANIFGSAKLEIIRADSSFNRVLSEFKVFGGTEKGIRYGLGYYFEDNAGLSDGKSDNEFNPTDKVNINGIVLSVEKDEFSFTKRNGVSFFSDVVIGKRKVTDSIENTSGGWIKAFANITYRKELSDRFGVNFSLSGVYAPLNDQRINEVFQFGGINEFRGVPQKSLSLEQGVSLQSELRLFLEGPTYLFLHLDAAAINEFGFEQSFPVSAGPGMSINFETGQLNFAFSFLLNEPYAFSSNVPLFQVGYRANL</sequence>
<accession>A0A4D7JQI6</accession>
<reference evidence="1 2" key="1">
    <citation type="submission" date="2018-04" db="EMBL/GenBank/DDBJ databases">
        <title>Complete genome uncultured novel isolate.</title>
        <authorList>
            <person name="Merlino G."/>
        </authorList>
    </citation>
    <scope>NUCLEOTIDE SEQUENCE [LARGE SCALE GENOMIC DNA]</scope>
    <source>
        <strain evidence="2">R1DC9</strain>
    </source>
</reference>
<organism evidence="1 2">
    <name type="scientific">Mangrovivirga cuniculi</name>
    <dbReference type="NCBI Taxonomy" id="2715131"/>
    <lineage>
        <taxon>Bacteria</taxon>
        <taxon>Pseudomonadati</taxon>
        <taxon>Bacteroidota</taxon>
        <taxon>Cytophagia</taxon>
        <taxon>Cytophagales</taxon>
        <taxon>Mangrovivirgaceae</taxon>
        <taxon>Mangrovivirga</taxon>
    </lineage>
</organism>
<evidence type="ECO:0000313" key="1">
    <source>
        <dbReference type="EMBL" id="QCK13796.1"/>
    </source>
</evidence>
<dbReference type="EMBL" id="CP028923">
    <property type="protein sequence ID" value="QCK13796.1"/>
    <property type="molecule type" value="Genomic_DNA"/>
</dbReference>
<evidence type="ECO:0000313" key="2">
    <source>
        <dbReference type="Proteomes" id="UP000298616"/>
    </source>
</evidence>
<dbReference type="KEGG" id="fpf:DCC35_02985"/>
<gene>
    <name evidence="1" type="ORF">DCC35_02985</name>
</gene>
<dbReference type="AlphaFoldDB" id="A0A4D7JQI6"/>
<name>A0A4D7JQI6_9BACT</name>
<protein>
    <recommendedName>
        <fullName evidence="3">Haemolysin activator HlyB C-terminal domain-containing protein</fullName>
    </recommendedName>
</protein>
<evidence type="ECO:0008006" key="3">
    <source>
        <dbReference type="Google" id="ProtNLM"/>
    </source>
</evidence>
<dbReference type="Gene3D" id="2.40.160.50">
    <property type="entry name" value="membrane protein fhac: a member of the omp85/tpsb transporter family"/>
    <property type="match status" value="1"/>
</dbReference>
<proteinExistence type="predicted"/>
<dbReference type="Proteomes" id="UP000298616">
    <property type="component" value="Chromosome"/>
</dbReference>
<keyword evidence="2" id="KW-1185">Reference proteome</keyword>